<dbReference type="RefSeq" id="WP_260395892.1">
    <property type="nucleotide sequence ID" value="NZ_JACHLN010000001.1"/>
</dbReference>
<evidence type="ECO:0000256" key="1">
    <source>
        <dbReference type="SAM" id="SignalP"/>
    </source>
</evidence>
<name>A0A7W7NRA9_9SPHN</name>
<feature type="chain" id="PRO_5031531938" evidence="1">
    <location>
        <begin position="22"/>
        <end position="249"/>
    </location>
</feature>
<keyword evidence="4" id="KW-1185">Reference proteome</keyword>
<dbReference type="InterPro" id="IPR036249">
    <property type="entry name" value="Thioredoxin-like_sf"/>
</dbReference>
<dbReference type="Gene3D" id="1.10.40.110">
    <property type="match status" value="1"/>
</dbReference>
<evidence type="ECO:0000259" key="2">
    <source>
        <dbReference type="Pfam" id="PF13462"/>
    </source>
</evidence>
<dbReference type="GO" id="GO:0016853">
    <property type="term" value="F:isomerase activity"/>
    <property type="evidence" value="ECO:0007669"/>
    <property type="project" value="UniProtKB-KW"/>
</dbReference>
<dbReference type="EMBL" id="JACHLN010000001">
    <property type="protein sequence ID" value="MBB4837617.1"/>
    <property type="molecule type" value="Genomic_DNA"/>
</dbReference>
<dbReference type="Pfam" id="PF13462">
    <property type="entry name" value="Thioredoxin_4"/>
    <property type="match status" value="1"/>
</dbReference>
<protein>
    <submittedName>
        <fullName evidence="3">Protein-disulfide isomerase</fullName>
    </submittedName>
</protein>
<organism evidence="3 4">
    <name type="scientific">Sphingomonas kyeonggiensis</name>
    <dbReference type="NCBI Taxonomy" id="1268553"/>
    <lineage>
        <taxon>Bacteria</taxon>
        <taxon>Pseudomonadati</taxon>
        <taxon>Pseudomonadota</taxon>
        <taxon>Alphaproteobacteria</taxon>
        <taxon>Sphingomonadales</taxon>
        <taxon>Sphingomonadaceae</taxon>
        <taxon>Sphingomonas</taxon>
    </lineage>
</organism>
<keyword evidence="1" id="KW-0732">Signal</keyword>
<proteinExistence type="predicted"/>
<gene>
    <name evidence="3" type="ORF">HNP52_000668</name>
</gene>
<dbReference type="Proteomes" id="UP000575241">
    <property type="component" value="Unassembled WGS sequence"/>
</dbReference>
<accession>A0A7W7NRA9</accession>
<reference evidence="3 4" key="1">
    <citation type="submission" date="2020-08" db="EMBL/GenBank/DDBJ databases">
        <title>Functional genomics of gut bacteria from endangered species of beetles.</title>
        <authorList>
            <person name="Carlos-Shanley C."/>
        </authorList>
    </citation>
    <scope>NUCLEOTIDE SEQUENCE [LARGE SCALE GENOMIC DNA]</scope>
    <source>
        <strain evidence="3 4">S00224</strain>
    </source>
</reference>
<dbReference type="SUPFAM" id="SSF52833">
    <property type="entry name" value="Thioredoxin-like"/>
    <property type="match status" value="1"/>
</dbReference>
<evidence type="ECO:0000313" key="3">
    <source>
        <dbReference type="EMBL" id="MBB4837617.1"/>
    </source>
</evidence>
<dbReference type="InterPro" id="IPR012336">
    <property type="entry name" value="Thioredoxin-like_fold"/>
</dbReference>
<keyword evidence="3" id="KW-0413">Isomerase</keyword>
<comment type="caution">
    <text evidence="3">The sequence shown here is derived from an EMBL/GenBank/DDBJ whole genome shotgun (WGS) entry which is preliminary data.</text>
</comment>
<sequence length="249" mass="26817">MRILMMTAGAVALALVGGASAQQARKPAAKPAARPAAKPAGAPNWTATVAITPEGGFRQGNPNAPVKLVEYGSRGCPTCGRFAADGVPPLRSDFIATGKVSYEYRDYLIHGAPDLAMALVNQCVPTARFFPVLDAIYANQKLFDDRLHKLVDGQPKQVEAWQKLPPGQMATKFAEAMGLIAFMKTQGLPEARTRQCLADPKLIGRIAKTNADAVNVYQVDSTPSFIINGRKLRAFTWDRLLPELWANGA</sequence>
<dbReference type="AlphaFoldDB" id="A0A7W7NRA9"/>
<dbReference type="Gene3D" id="3.40.30.10">
    <property type="entry name" value="Glutaredoxin"/>
    <property type="match status" value="1"/>
</dbReference>
<evidence type="ECO:0000313" key="4">
    <source>
        <dbReference type="Proteomes" id="UP000575241"/>
    </source>
</evidence>
<feature type="domain" description="Thioredoxin-like fold" evidence="2">
    <location>
        <begin position="55"/>
        <end position="240"/>
    </location>
</feature>
<feature type="signal peptide" evidence="1">
    <location>
        <begin position="1"/>
        <end position="21"/>
    </location>
</feature>